<dbReference type="Proteomes" id="UP000001235">
    <property type="component" value="Chromosome"/>
</dbReference>
<dbReference type="AlphaFoldDB" id="D9SEL1"/>
<dbReference type="EMBL" id="CP002159">
    <property type="protein sequence ID" value="ADL54987.1"/>
    <property type="molecule type" value="Genomic_DNA"/>
</dbReference>
<dbReference type="GO" id="GO:0008168">
    <property type="term" value="F:methyltransferase activity"/>
    <property type="evidence" value="ECO:0007669"/>
    <property type="project" value="UniProtKB-KW"/>
</dbReference>
<organism evidence="1 2">
    <name type="scientific">Gallionella capsiferriformans (strain ES-2)</name>
    <name type="common">Gallionella ferruginea capsiferriformans (strain ES-2)</name>
    <dbReference type="NCBI Taxonomy" id="395494"/>
    <lineage>
        <taxon>Bacteria</taxon>
        <taxon>Pseudomonadati</taxon>
        <taxon>Pseudomonadota</taxon>
        <taxon>Betaproteobacteria</taxon>
        <taxon>Nitrosomonadales</taxon>
        <taxon>Gallionellaceae</taxon>
        <taxon>Gallionella</taxon>
    </lineage>
</organism>
<dbReference type="GO" id="GO:0032259">
    <property type="term" value="P:methylation"/>
    <property type="evidence" value="ECO:0007669"/>
    <property type="project" value="UniProtKB-KW"/>
</dbReference>
<evidence type="ECO:0000313" key="2">
    <source>
        <dbReference type="Proteomes" id="UP000001235"/>
    </source>
</evidence>
<gene>
    <name evidence="1" type="ordered locus">Galf_0955</name>
</gene>
<evidence type="ECO:0000313" key="1">
    <source>
        <dbReference type="EMBL" id="ADL54987.1"/>
    </source>
</evidence>
<dbReference type="STRING" id="395494.Galf_0955"/>
<keyword evidence="1" id="KW-0808">Transferase</keyword>
<dbReference type="KEGG" id="gca:Galf_0955"/>
<protein>
    <submittedName>
        <fullName evidence="1">Modification methylase, putative</fullName>
    </submittedName>
</protein>
<dbReference type="OrthoDB" id="9157544at2"/>
<dbReference type="RefSeq" id="WP_013292927.1">
    <property type="nucleotide sequence ID" value="NC_014394.1"/>
</dbReference>
<name>D9SEL1_GALCS</name>
<dbReference type="HOGENOM" id="CLU_2329701_0_0_4"/>
<sequence>MRHTQGPWHNVANTEIRARFASQNGDHIATVWANGESESAANARLIAAAPDLLEALIMAELFILGFEDDETQKGISNKLLQIRAAISKATKGGRNANP</sequence>
<keyword evidence="1" id="KW-0489">Methyltransferase</keyword>
<proteinExistence type="predicted"/>
<reference evidence="1 2" key="1">
    <citation type="submission" date="2010-08" db="EMBL/GenBank/DDBJ databases">
        <title>Complete sequence of Gallionella capsiferriformans ES-2.</title>
        <authorList>
            <consortium name="US DOE Joint Genome Institute"/>
            <person name="Lucas S."/>
            <person name="Copeland A."/>
            <person name="Lapidus A."/>
            <person name="Cheng J.-F."/>
            <person name="Bruce D."/>
            <person name="Goodwin L."/>
            <person name="Pitluck S."/>
            <person name="Chertkov O."/>
            <person name="Davenport K.W."/>
            <person name="Detter J.C."/>
            <person name="Han C."/>
            <person name="Tapia R."/>
            <person name="Land M."/>
            <person name="Hauser L."/>
            <person name="Chang Y.-J."/>
            <person name="Jeffries C."/>
            <person name="Kyrpides N."/>
            <person name="Ivanova N."/>
            <person name="Mikhailova N."/>
            <person name="Shelobolina E.S."/>
            <person name="Picardal F."/>
            <person name="Roden E."/>
            <person name="Emerson D."/>
            <person name="Woyke T."/>
        </authorList>
    </citation>
    <scope>NUCLEOTIDE SEQUENCE [LARGE SCALE GENOMIC DNA]</scope>
    <source>
        <strain evidence="1 2">ES-2</strain>
    </source>
</reference>
<keyword evidence="2" id="KW-1185">Reference proteome</keyword>
<accession>D9SEL1</accession>